<sequence>MRYYLGRFIIFNGELICTTTPLDFPDSFFFLILFAITLIIYKYSNIVNFCISDPDIGINVAMFPLFVMGLDTAPSVLYPLIYCFPISNNLEYSII</sequence>
<feature type="transmembrane region" description="Helical" evidence="1">
    <location>
        <begin position="28"/>
        <end position="44"/>
    </location>
</feature>
<dbReference type="KEGG" id="vg:11107204"/>
<protein>
    <submittedName>
        <fullName evidence="2">VACV-Cop G ORF A</fullName>
    </submittedName>
</protein>
<reference evidence="2 3" key="1">
    <citation type="journal article" date="2011" name="J. Virol.">
        <title>The genome of yoka poxvirus.</title>
        <authorList>
            <person name="Zhao G."/>
            <person name="Droit L."/>
            <person name="Tesh R.B."/>
            <person name="Popov V.L."/>
            <person name="Little N.S."/>
            <person name="Upton C."/>
            <person name="Virgin H.W."/>
            <person name="Wang D."/>
        </authorList>
    </citation>
    <scope>NUCLEOTIDE SEQUENCE [LARGE SCALE GENOMIC DNA]</scope>
    <source>
        <strain evidence="2">DakArB 4268</strain>
    </source>
</reference>
<accession>G3EIE2</accession>
<name>G3EIE2_9POXV</name>
<evidence type="ECO:0000313" key="3">
    <source>
        <dbReference type="Proteomes" id="UP000164653"/>
    </source>
</evidence>
<dbReference type="EMBL" id="HQ849551">
    <property type="protein sequence ID" value="AEN03653.1"/>
    <property type="molecule type" value="Genomic_DNA"/>
</dbReference>
<keyword evidence="1" id="KW-0812">Transmembrane</keyword>
<dbReference type="Proteomes" id="UP000164653">
    <property type="component" value="Segment"/>
</dbReference>
<keyword evidence="1" id="KW-0472">Membrane</keyword>
<dbReference type="RefSeq" id="YP_004821417.1">
    <property type="nucleotide sequence ID" value="NC_015960.1"/>
</dbReference>
<dbReference type="GeneID" id="11107204"/>
<organism evidence="2 3">
    <name type="scientific">Yokapox virus</name>
    <dbReference type="NCBI Taxonomy" id="1076255"/>
    <lineage>
        <taxon>Viruses</taxon>
        <taxon>Varidnaviria</taxon>
        <taxon>Bamfordvirae</taxon>
        <taxon>Nucleocytoviricota</taxon>
        <taxon>Pokkesviricetes</taxon>
        <taxon>Chitovirales</taxon>
        <taxon>Poxviridae</taxon>
        <taxon>Chordopoxvirinae</taxon>
        <taxon>Centapoxvirus</taxon>
        <taxon>Centapoxvirus yokapox</taxon>
    </lineage>
</organism>
<proteinExistence type="predicted"/>
<keyword evidence="1" id="KW-1133">Transmembrane helix</keyword>
<feature type="transmembrane region" description="Helical" evidence="1">
    <location>
        <begin position="56"/>
        <end position="81"/>
    </location>
</feature>
<evidence type="ECO:0000256" key="1">
    <source>
        <dbReference type="SAM" id="Phobius"/>
    </source>
</evidence>
<keyword evidence="3" id="KW-1185">Reference proteome</keyword>
<gene>
    <name evidence="2" type="ORF">YKV064</name>
</gene>
<evidence type="ECO:0000313" key="2">
    <source>
        <dbReference type="EMBL" id="AEN03653.1"/>
    </source>
</evidence>